<name>A0A2J6RX26_HYAVF</name>
<dbReference type="AlphaFoldDB" id="A0A2J6RX26"/>
<dbReference type="SUPFAM" id="SSF51430">
    <property type="entry name" value="NAD(P)-linked oxidoreductase"/>
    <property type="match status" value="1"/>
</dbReference>
<keyword evidence="8" id="KW-1185">Reference proteome</keyword>
<dbReference type="InterPro" id="IPR018170">
    <property type="entry name" value="Aldo/ket_reductase_CS"/>
</dbReference>
<evidence type="ECO:0000313" key="8">
    <source>
        <dbReference type="Proteomes" id="UP000235786"/>
    </source>
</evidence>
<feature type="binding site" evidence="4">
    <location>
        <position position="117"/>
    </location>
    <ligand>
        <name>substrate</name>
    </ligand>
</feature>
<evidence type="ECO:0000256" key="4">
    <source>
        <dbReference type="PIRSR" id="PIRSR000097-2"/>
    </source>
</evidence>
<protein>
    <submittedName>
        <fullName evidence="7">Putative aldo-keto reductase</fullName>
    </submittedName>
</protein>
<dbReference type="PANTHER" id="PTHR43827:SF13">
    <property type="entry name" value="ALDO_KETO REDUCTASE FAMILY PROTEIN"/>
    <property type="match status" value="1"/>
</dbReference>
<dbReference type="PIRSF" id="PIRSF000097">
    <property type="entry name" value="AKR"/>
    <property type="match status" value="1"/>
</dbReference>
<keyword evidence="2" id="KW-0560">Oxidoreductase</keyword>
<dbReference type="PROSITE" id="PS00798">
    <property type="entry name" value="ALDOKETO_REDUCTASE_1"/>
    <property type="match status" value="1"/>
</dbReference>
<organism evidence="7 8">
    <name type="scientific">Hyaloscypha variabilis (strain UAMH 11265 / GT02V1 / F)</name>
    <name type="common">Meliniomyces variabilis</name>
    <dbReference type="NCBI Taxonomy" id="1149755"/>
    <lineage>
        <taxon>Eukaryota</taxon>
        <taxon>Fungi</taxon>
        <taxon>Dikarya</taxon>
        <taxon>Ascomycota</taxon>
        <taxon>Pezizomycotina</taxon>
        <taxon>Leotiomycetes</taxon>
        <taxon>Helotiales</taxon>
        <taxon>Hyaloscyphaceae</taxon>
        <taxon>Hyaloscypha</taxon>
        <taxon>Hyaloscypha variabilis</taxon>
    </lineage>
</organism>
<evidence type="ECO:0000256" key="5">
    <source>
        <dbReference type="PIRSR" id="PIRSR000097-3"/>
    </source>
</evidence>
<dbReference type="GO" id="GO:0016491">
    <property type="term" value="F:oxidoreductase activity"/>
    <property type="evidence" value="ECO:0007669"/>
    <property type="project" value="UniProtKB-KW"/>
</dbReference>
<dbReference type="STRING" id="1149755.A0A2J6RX26"/>
<dbReference type="InterPro" id="IPR023210">
    <property type="entry name" value="NADP_OxRdtase_dom"/>
</dbReference>
<dbReference type="FunFam" id="3.20.20.100:FF:000015">
    <property type="entry name" value="Oxidoreductase, aldo/keto reductase family"/>
    <property type="match status" value="1"/>
</dbReference>
<gene>
    <name evidence="7" type="ORF">L207DRAFT_484180</name>
</gene>
<evidence type="ECO:0000256" key="2">
    <source>
        <dbReference type="ARBA" id="ARBA00023002"/>
    </source>
</evidence>
<dbReference type="OrthoDB" id="416253at2759"/>
<feature type="domain" description="NADP-dependent oxidoreductase" evidence="6">
    <location>
        <begin position="40"/>
        <end position="270"/>
    </location>
</feature>
<evidence type="ECO:0000313" key="7">
    <source>
        <dbReference type="EMBL" id="PMD43071.1"/>
    </source>
</evidence>
<dbReference type="InterPro" id="IPR020471">
    <property type="entry name" value="AKR"/>
</dbReference>
<dbReference type="PANTHER" id="PTHR43827">
    <property type="entry name" value="2,5-DIKETO-D-GLUCONIC ACID REDUCTASE"/>
    <property type="match status" value="1"/>
</dbReference>
<dbReference type="PRINTS" id="PR00069">
    <property type="entry name" value="ALDKETRDTASE"/>
</dbReference>
<dbReference type="Pfam" id="PF00248">
    <property type="entry name" value="Aldo_ket_red"/>
    <property type="match status" value="1"/>
</dbReference>
<feature type="site" description="Lowers pKa of active site Tyr" evidence="5">
    <location>
        <position position="82"/>
    </location>
</feature>
<evidence type="ECO:0000259" key="6">
    <source>
        <dbReference type="Pfam" id="PF00248"/>
    </source>
</evidence>
<reference evidence="7 8" key="1">
    <citation type="submission" date="2016-04" db="EMBL/GenBank/DDBJ databases">
        <title>A degradative enzymes factory behind the ericoid mycorrhizal symbiosis.</title>
        <authorList>
            <consortium name="DOE Joint Genome Institute"/>
            <person name="Martino E."/>
            <person name="Morin E."/>
            <person name="Grelet G."/>
            <person name="Kuo A."/>
            <person name="Kohler A."/>
            <person name="Daghino S."/>
            <person name="Barry K."/>
            <person name="Choi C."/>
            <person name="Cichocki N."/>
            <person name="Clum A."/>
            <person name="Copeland A."/>
            <person name="Hainaut M."/>
            <person name="Haridas S."/>
            <person name="Labutti K."/>
            <person name="Lindquist E."/>
            <person name="Lipzen A."/>
            <person name="Khouja H.-R."/>
            <person name="Murat C."/>
            <person name="Ohm R."/>
            <person name="Olson A."/>
            <person name="Spatafora J."/>
            <person name="Veneault-Fourrey C."/>
            <person name="Henrissat B."/>
            <person name="Grigoriev I."/>
            <person name="Martin F."/>
            <person name="Perotto S."/>
        </authorList>
    </citation>
    <scope>NUCLEOTIDE SEQUENCE [LARGE SCALE GENOMIC DNA]</scope>
    <source>
        <strain evidence="7 8">F</strain>
    </source>
</reference>
<comment type="similarity">
    <text evidence="1">Belongs to the aldo/keto reductase family.</text>
</comment>
<evidence type="ECO:0000256" key="3">
    <source>
        <dbReference type="PIRSR" id="PIRSR000097-1"/>
    </source>
</evidence>
<dbReference type="CDD" id="cd19071">
    <property type="entry name" value="AKR_AKR1-5-like"/>
    <property type="match status" value="1"/>
</dbReference>
<dbReference type="Gene3D" id="3.20.20.100">
    <property type="entry name" value="NADP-dependent oxidoreductase domain"/>
    <property type="match status" value="1"/>
</dbReference>
<dbReference type="PROSITE" id="PS00062">
    <property type="entry name" value="ALDOKETO_REDUCTASE_2"/>
    <property type="match status" value="1"/>
</dbReference>
<dbReference type="Proteomes" id="UP000235786">
    <property type="component" value="Unassembled WGS sequence"/>
</dbReference>
<dbReference type="EMBL" id="KZ613942">
    <property type="protein sequence ID" value="PMD43071.1"/>
    <property type="molecule type" value="Genomic_DNA"/>
</dbReference>
<sequence>MTSPKLTITSTLPLPNTPVTIPRLGFGVFESPGTQCVSSILAALSAGYRHIDTAQFYENETEVGLAIQQSGLPRSSLFITTKIDIAQGTVEKTYQSCLESVRKIDGERGYVDLFLVHTADVGREGRREIWAALERLYEEGKARAIGVSNYGVGHVEEMKGYARVWPPMVNQNELHPWCQQREIVAYCQKHGIVNQAYSPLAKNTKADDPTLNKIAGNNNVATTQVLIRYALQKGWTPLPKSVTPERIVQNADVYGFELTTEEMDILDGLDQGASGALLEAVSNELEEDD</sequence>
<dbReference type="PROSITE" id="PS00063">
    <property type="entry name" value="ALDOKETO_REDUCTASE_3"/>
    <property type="match status" value="1"/>
</dbReference>
<evidence type="ECO:0000256" key="1">
    <source>
        <dbReference type="ARBA" id="ARBA00007905"/>
    </source>
</evidence>
<proteinExistence type="inferred from homology"/>
<accession>A0A2J6RX26</accession>
<dbReference type="InterPro" id="IPR036812">
    <property type="entry name" value="NAD(P)_OxRdtase_dom_sf"/>
</dbReference>
<feature type="active site" description="Proton donor" evidence="3">
    <location>
        <position position="57"/>
    </location>
</feature>